<dbReference type="GO" id="GO:0098796">
    <property type="term" value="C:membrane protein complex"/>
    <property type="evidence" value="ECO:0007669"/>
    <property type="project" value="UniProtKB-ARBA"/>
</dbReference>
<dbReference type="Pfam" id="PF00005">
    <property type="entry name" value="ABC_tran"/>
    <property type="match status" value="1"/>
</dbReference>
<evidence type="ECO:0000256" key="3">
    <source>
        <dbReference type="ARBA" id="ARBA00022475"/>
    </source>
</evidence>
<protein>
    <submittedName>
        <fullName evidence="13">ABC transporter ATP-binding protein/permease</fullName>
    </submittedName>
</protein>
<dbReference type="InterPro" id="IPR027417">
    <property type="entry name" value="P-loop_NTPase"/>
</dbReference>
<keyword evidence="8 11" id="KW-0472">Membrane</keyword>
<reference evidence="13" key="1">
    <citation type="journal article" date="2021" name="PeerJ">
        <title>Extensive microbial diversity within the chicken gut microbiome revealed by metagenomics and culture.</title>
        <authorList>
            <person name="Gilroy R."/>
            <person name="Ravi A."/>
            <person name="Getino M."/>
            <person name="Pursley I."/>
            <person name="Horton D.L."/>
            <person name="Alikhan N.F."/>
            <person name="Baker D."/>
            <person name="Gharbi K."/>
            <person name="Hall N."/>
            <person name="Watson M."/>
            <person name="Adriaenssens E.M."/>
            <person name="Foster-Nyarko E."/>
            <person name="Jarju S."/>
            <person name="Secka A."/>
            <person name="Antonio M."/>
            <person name="Oren A."/>
            <person name="Chaudhuri R.R."/>
            <person name="La Ragione R."/>
            <person name="Hildebrand F."/>
            <person name="Pallen M.J."/>
        </authorList>
    </citation>
    <scope>NUCLEOTIDE SEQUENCE</scope>
    <source>
        <strain evidence="13">CHK187-5294</strain>
    </source>
</reference>
<dbReference type="InterPro" id="IPR017911">
    <property type="entry name" value="MacB-like_ATP-bd"/>
</dbReference>
<dbReference type="GO" id="GO:0022857">
    <property type="term" value="F:transmembrane transporter activity"/>
    <property type="evidence" value="ECO:0007669"/>
    <property type="project" value="UniProtKB-ARBA"/>
</dbReference>
<dbReference type="PROSITE" id="PS00211">
    <property type="entry name" value="ABC_TRANSPORTER_1"/>
    <property type="match status" value="1"/>
</dbReference>
<feature type="domain" description="ABC transporter" evidence="12">
    <location>
        <begin position="6"/>
        <end position="244"/>
    </location>
</feature>
<keyword evidence="2" id="KW-0813">Transport</keyword>
<organism evidence="13 14">
    <name type="scientific">Candidatus Borkfalkia avistercoris</name>
    <dbReference type="NCBI Taxonomy" id="2838504"/>
    <lineage>
        <taxon>Bacteria</taxon>
        <taxon>Bacillati</taxon>
        <taxon>Bacillota</taxon>
        <taxon>Clostridia</taxon>
        <taxon>Christensenellales</taxon>
        <taxon>Christensenellaceae</taxon>
        <taxon>Candidatus Borkfalkia</taxon>
    </lineage>
</organism>
<dbReference type="InterPro" id="IPR003838">
    <property type="entry name" value="ABC3_permease_C"/>
</dbReference>
<evidence type="ECO:0000259" key="12">
    <source>
        <dbReference type="PROSITE" id="PS50893"/>
    </source>
</evidence>
<evidence type="ECO:0000256" key="10">
    <source>
        <dbReference type="SAM" id="MobiDB-lite"/>
    </source>
</evidence>
<dbReference type="Pfam" id="PF02687">
    <property type="entry name" value="FtsX"/>
    <property type="match status" value="1"/>
</dbReference>
<evidence type="ECO:0000256" key="4">
    <source>
        <dbReference type="ARBA" id="ARBA00022692"/>
    </source>
</evidence>
<keyword evidence="6 13" id="KW-0067">ATP-binding</keyword>
<evidence type="ECO:0000256" key="2">
    <source>
        <dbReference type="ARBA" id="ARBA00022448"/>
    </source>
</evidence>
<dbReference type="GO" id="GO:0016887">
    <property type="term" value="F:ATP hydrolysis activity"/>
    <property type="evidence" value="ECO:0007669"/>
    <property type="project" value="InterPro"/>
</dbReference>
<dbReference type="GO" id="GO:0005524">
    <property type="term" value="F:ATP binding"/>
    <property type="evidence" value="ECO:0007669"/>
    <property type="project" value="UniProtKB-KW"/>
</dbReference>
<dbReference type="InterPro" id="IPR017871">
    <property type="entry name" value="ABC_transporter-like_CS"/>
</dbReference>
<evidence type="ECO:0000313" key="13">
    <source>
        <dbReference type="EMBL" id="HIZ04076.1"/>
    </source>
</evidence>
<keyword evidence="3" id="KW-1003">Cell membrane</keyword>
<dbReference type="SUPFAM" id="SSF52540">
    <property type="entry name" value="P-loop containing nucleoside triphosphate hydrolases"/>
    <property type="match status" value="1"/>
</dbReference>
<evidence type="ECO:0000256" key="11">
    <source>
        <dbReference type="SAM" id="Phobius"/>
    </source>
</evidence>
<evidence type="ECO:0000256" key="6">
    <source>
        <dbReference type="ARBA" id="ARBA00022840"/>
    </source>
</evidence>
<dbReference type="CDD" id="cd03255">
    <property type="entry name" value="ABC_MJ0796_LolCDE_FtsE"/>
    <property type="match status" value="1"/>
</dbReference>
<dbReference type="InterPro" id="IPR003593">
    <property type="entry name" value="AAA+_ATPase"/>
</dbReference>
<dbReference type="EMBL" id="DXCL01000043">
    <property type="protein sequence ID" value="HIZ04076.1"/>
    <property type="molecule type" value="Genomic_DNA"/>
</dbReference>
<evidence type="ECO:0000256" key="9">
    <source>
        <dbReference type="ARBA" id="ARBA00038388"/>
    </source>
</evidence>
<evidence type="ECO:0000256" key="5">
    <source>
        <dbReference type="ARBA" id="ARBA00022741"/>
    </source>
</evidence>
<keyword evidence="5" id="KW-0547">Nucleotide-binding</keyword>
<dbReference type="Gene3D" id="3.40.50.300">
    <property type="entry name" value="P-loop containing nucleotide triphosphate hydrolases"/>
    <property type="match status" value="1"/>
</dbReference>
<name>A0A9D2D058_9FIRM</name>
<dbReference type="PANTHER" id="PTHR42798:SF6">
    <property type="entry name" value="CELL DIVISION ATP-BINDING PROTEIN FTSE"/>
    <property type="match status" value="1"/>
</dbReference>
<sequence length="896" mass="97574">MSQAMLKLEGITKDYKVADSFVHALKGVSLNFRQNEFVSILGQSGCGKTTLLNIIGGLDHYTDGDLVIKGVSTKHFKDADWDAYRNHSIGFVFQSYNLIPHQTVLGNVELALTLSGVSPSERKERATRALERVGLGAELNKKPNQLSGGQMQRVAIARALVNDPEILLADEPTGALDTETSVQIMDLIKEIAGERLVIMVTHNPELAEKYSTRIVRLLDGKVVDDSDPFEENEIERNGKEENEPSAAEDAEEKVAAKKGGTKNSDGKKKKTSMSFWTAFLLSGRNLLTKKGRTAVTSVAGSIGIISVCLVLALSNGFSSYITKTEEDMLSYYPLEITETTLDMQSIMSGFSSANDMPDLDQLGDKIYVNSFLTEIAQGMAMTNNISEEYITYVESMPEEYYNAIQKDYGESLPVNIYTDVVIQPFALQGNDTEVPTGMSLSYLKSYYTYMLSAQTANPQYASLAGLVDYLGNVVSKMPGSSAADREDGDYLSYVDSQYDVVAGRMPQSANEAVIVVGSNNDMTDLLLAQLGFISQKQFVNLFTHTEENAEIDLDFTDFLNKEYTLFFNDAIYTSGSSDGYAFDYAETMADITAQEGEGVNIDVVGVLRLQEGLTYGCLSEGLNITEELVNEFIATNVGEDAEGNPVYKSAVLQWMNTEGEGYKTENGTITYYAPANLVGGIPVEAMWTPKTYADISAWQTAQREMGGNAAPNAIYIYPKDFGTKGQVTAWLDAWNKTHDEADQVRYTDTVGLLMGMVQTILDAITYVLIAFTGISLVVSTVMIGVITYVSVVERTKEIGVLRAIGARKKDIKRVFNAETFIIGLCAGLFGIGVAYVLQVIINLILTPLTGISGLASLPVLGALIMVVISVVLTLISGLIPASAAAKKDPVIALRTE</sequence>
<dbReference type="InterPro" id="IPR003439">
    <property type="entry name" value="ABC_transporter-like_ATP-bd"/>
</dbReference>
<feature type="transmembrane region" description="Helical" evidence="11">
    <location>
        <begin position="857"/>
        <end position="879"/>
    </location>
</feature>
<dbReference type="GO" id="GO:0005886">
    <property type="term" value="C:plasma membrane"/>
    <property type="evidence" value="ECO:0007669"/>
    <property type="project" value="UniProtKB-SubCell"/>
</dbReference>
<feature type="transmembrane region" description="Helical" evidence="11">
    <location>
        <begin position="813"/>
        <end position="837"/>
    </location>
</feature>
<keyword evidence="4 11" id="KW-0812">Transmembrane</keyword>
<dbReference type="PROSITE" id="PS50893">
    <property type="entry name" value="ABC_TRANSPORTER_2"/>
    <property type="match status" value="1"/>
</dbReference>
<proteinExistence type="inferred from homology"/>
<dbReference type="FunFam" id="3.40.50.300:FF:000032">
    <property type="entry name" value="Export ABC transporter ATP-binding protein"/>
    <property type="match status" value="1"/>
</dbReference>
<feature type="region of interest" description="Disordered" evidence="10">
    <location>
        <begin position="226"/>
        <end position="269"/>
    </location>
</feature>
<comment type="similarity">
    <text evidence="9">Belongs to the ABC transporter superfamily. Macrolide exporter (TC 3.A.1.122) family.</text>
</comment>
<evidence type="ECO:0000256" key="1">
    <source>
        <dbReference type="ARBA" id="ARBA00004429"/>
    </source>
</evidence>
<evidence type="ECO:0000256" key="8">
    <source>
        <dbReference type="ARBA" id="ARBA00023136"/>
    </source>
</evidence>
<gene>
    <name evidence="13" type="ORF">H9727_07300</name>
</gene>
<evidence type="ECO:0000313" key="14">
    <source>
        <dbReference type="Proteomes" id="UP000824132"/>
    </source>
</evidence>
<accession>A0A9D2D058</accession>
<comment type="caution">
    <text evidence="13">The sequence shown here is derived from an EMBL/GenBank/DDBJ whole genome shotgun (WGS) entry which is preliminary data.</text>
</comment>
<keyword evidence="7 11" id="KW-1133">Transmembrane helix</keyword>
<dbReference type="Proteomes" id="UP000824132">
    <property type="component" value="Unassembled WGS sequence"/>
</dbReference>
<dbReference type="PANTHER" id="PTHR42798">
    <property type="entry name" value="LIPOPROTEIN-RELEASING SYSTEM ATP-BINDING PROTEIN LOLD"/>
    <property type="match status" value="1"/>
</dbReference>
<dbReference type="SMART" id="SM00382">
    <property type="entry name" value="AAA"/>
    <property type="match status" value="1"/>
</dbReference>
<dbReference type="AlphaFoldDB" id="A0A9D2D058"/>
<reference evidence="13" key="2">
    <citation type="submission" date="2021-04" db="EMBL/GenBank/DDBJ databases">
        <authorList>
            <person name="Gilroy R."/>
        </authorList>
    </citation>
    <scope>NUCLEOTIDE SEQUENCE</scope>
    <source>
        <strain evidence="13">CHK187-5294</strain>
    </source>
</reference>
<feature type="transmembrane region" description="Helical" evidence="11">
    <location>
        <begin position="763"/>
        <end position="792"/>
    </location>
</feature>
<comment type="subcellular location">
    <subcellularLocation>
        <location evidence="1">Cell inner membrane</location>
        <topology evidence="1">Multi-pass membrane protein</topology>
    </subcellularLocation>
</comment>
<evidence type="ECO:0000256" key="7">
    <source>
        <dbReference type="ARBA" id="ARBA00022989"/>
    </source>
</evidence>